<protein>
    <recommendedName>
        <fullName evidence="6">Glycerate kinase</fullName>
    </recommendedName>
</protein>
<dbReference type="EMBL" id="NMQW01000021">
    <property type="protein sequence ID" value="OXM85503.1"/>
    <property type="molecule type" value="Genomic_DNA"/>
</dbReference>
<dbReference type="InterPro" id="IPR018197">
    <property type="entry name" value="Glycerate_kinase_RE-like"/>
</dbReference>
<dbReference type="Proteomes" id="UP000215509">
    <property type="component" value="Unassembled WGS sequence"/>
</dbReference>
<gene>
    <name evidence="4" type="ORF">CF651_15090</name>
</gene>
<dbReference type="GO" id="GO:0031388">
    <property type="term" value="P:organic acid phosphorylation"/>
    <property type="evidence" value="ECO:0007669"/>
    <property type="project" value="InterPro"/>
</dbReference>
<evidence type="ECO:0000313" key="4">
    <source>
        <dbReference type="EMBL" id="OXM85503.1"/>
    </source>
</evidence>
<evidence type="ECO:0000313" key="5">
    <source>
        <dbReference type="Proteomes" id="UP000215509"/>
    </source>
</evidence>
<dbReference type="Pfam" id="PF02595">
    <property type="entry name" value="Gly_kinase"/>
    <property type="match status" value="2"/>
</dbReference>
<dbReference type="AlphaFoldDB" id="A0A229UQ58"/>
<dbReference type="InterPro" id="IPR036129">
    <property type="entry name" value="Glycerate_kinase_sf"/>
</dbReference>
<sequence>MSASQVAETMARAVQSEISSAQVIQIPMADGGEGTVDALVAALNGNVLGFAFLVLGADLVPGAKFVEKMTGLKDWIHGADWVLTGEGRSDSQTLYGKLPRYVAEIARDAGTEAVLISGSFGPGSEKLLSYFSACFSIVDRPAALEECMERAEILLYECTRNIVRSIVRAQNQNLQMSN</sequence>
<dbReference type="SUPFAM" id="SSF110738">
    <property type="entry name" value="Glycerate kinase I"/>
    <property type="match status" value="2"/>
</dbReference>
<dbReference type="Gene3D" id="3.40.50.10350">
    <property type="entry name" value="Glycerate kinase, domain 1"/>
    <property type="match status" value="2"/>
</dbReference>
<dbReference type="GO" id="GO:0008887">
    <property type="term" value="F:glycerate kinase activity"/>
    <property type="evidence" value="ECO:0007669"/>
    <property type="project" value="InterPro"/>
</dbReference>
<dbReference type="InterPro" id="IPR018193">
    <property type="entry name" value="Glyc_kinase_flavodox-like_fold"/>
</dbReference>
<reference evidence="4 5" key="1">
    <citation type="submission" date="2017-07" db="EMBL/GenBank/DDBJ databases">
        <title>Genome sequencing and assembly of Paenibacillus rigui.</title>
        <authorList>
            <person name="Mayilraj S."/>
        </authorList>
    </citation>
    <scope>NUCLEOTIDE SEQUENCE [LARGE SCALE GENOMIC DNA]</scope>
    <source>
        <strain evidence="4 5">JCM 16352</strain>
    </source>
</reference>
<comment type="caution">
    <text evidence="4">The sequence shown here is derived from an EMBL/GenBank/DDBJ whole genome shotgun (WGS) entry which is preliminary data.</text>
</comment>
<evidence type="ECO:0000256" key="2">
    <source>
        <dbReference type="ARBA" id="ARBA00022679"/>
    </source>
</evidence>
<keyword evidence="3" id="KW-0418">Kinase</keyword>
<name>A0A229UQ58_9BACL</name>
<dbReference type="InterPro" id="IPR004381">
    <property type="entry name" value="Glycerate_kinase"/>
</dbReference>
<dbReference type="PANTHER" id="PTHR21599">
    <property type="entry name" value="GLYCERATE KINASE"/>
    <property type="match status" value="1"/>
</dbReference>
<evidence type="ECO:0000256" key="1">
    <source>
        <dbReference type="ARBA" id="ARBA00006284"/>
    </source>
</evidence>
<dbReference type="OrthoDB" id="9774290at2"/>
<evidence type="ECO:0008006" key="6">
    <source>
        <dbReference type="Google" id="ProtNLM"/>
    </source>
</evidence>
<organism evidence="4 5">
    <name type="scientific">Paenibacillus rigui</name>
    <dbReference type="NCBI Taxonomy" id="554312"/>
    <lineage>
        <taxon>Bacteria</taxon>
        <taxon>Bacillati</taxon>
        <taxon>Bacillota</taxon>
        <taxon>Bacilli</taxon>
        <taxon>Bacillales</taxon>
        <taxon>Paenibacillaceae</taxon>
        <taxon>Paenibacillus</taxon>
    </lineage>
</organism>
<proteinExistence type="inferred from homology"/>
<dbReference type="PANTHER" id="PTHR21599:SF0">
    <property type="entry name" value="GLYCERATE KINASE"/>
    <property type="match status" value="1"/>
</dbReference>
<accession>A0A229UQ58</accession>
<evidence type="ECO:0000256" key="3">
    <source>
        <dbReference type="ARBA" id="ARBA00022777"/>
    </source>
</evidence>
<comment type="similarity">
    <text evidence="1">Belongs to the glycerate kinase type-1 family.</text>
</comment>
<keyword evidence="2" id="KW-0808">Transferase</keyword>
<dbReference type="Gene3D" id="3.90.1510.10">
    <property type="entry name" value="Glycerate kinase, domain 2"/>
    <property type="match status" value="1"/>
</dbReference>
<keyword evidence="5" id="KW-1185">Reference proteome</keyword>